<sequence>MVCLPCCILPILLAIYLKFIQPIILKYVPERWKAKVDAWLYPTCPLNLQQKTNNIDEKEEKEEGGCCKDKTAGTDSINTEDETKKNI</sequence>
<evidence type="ECO:0000313" key="4">
    <source>
        <dbReference type="WBParaSite" id="PTRK_0001780800.1"/>
    </source>
</evidence>
<evidence type="ECO:0000313" key="3">
    <source>
        <dbReference type="Proteomes" id="UP000038045"/>
    </source>
</evidence>
<keyword evidence="3" id="KW-1185">Reference proteome</keyword>
<keyword evidence="2" id="KW-0732">Signal</keyword>
<proteinExistence type="predicted"/>
<feature type="signal peptide" evidence="2">
    <location>
        <begin position="1"/>
        <end position="22"/>
    </location>
</feature>
<dbReference type="AlphaFoldDB" id="A0A0N5A722"/>
<dbReference type="WBParaSite" id="PTRK_0001780800.1">
    <property type="protein sequence ID" value="PTRK_0001780800.1"/>
    <property type="gene ID" value="PTRK_0001780800"/>
</dbReference>
<feature type="chain" id="PRO_5005892862" evidence="2">
    <location>
        <begin position="23"/>
        <end position="87"/>
    </location>
</feature>
<name>A0A0N5A722_PARTI</name>
<evidence type="ECO:0000256" key="1">
    <source>
        <dbReference type="SAM" id="MobiDB-lite"/>
    </source>
</evidence>
<feature type="region of interest" description="Disordered" evidence="1">
    <location>
        <begin position="55"/>
        <end position="87"/>
    </location>
</feature>
<accession>A0A0N5A722</accession>
<organism evidence="3 4">
    <name type="scientific">Parastrongyloides trichosuri</name>
    <name type="common">Possum-specific nematode worm</name>
    <dbReference type="NCBI Taxonomy" id="131310"/>
    <lineage>
        <taxon>Eukaryota</taxon>
        <taxon>Metazoa</taxon>
        <taxon>Ecdysozoa</taxon>
        <taxon>Nematoda</taxon>
        <taxon>Chromadorea</taxon>
        <taxon>Rhabditida</taxon>
        <taxon>Tylenchina</taxon>
        <taxon>Panagrolaimomorpha</taxon>
        <taxon>Strongyloidoidea</taxon>
        <taxon>Strongyloididae</taxon>
        <taxon>Parastrongyloides</taxon>
    </lineage>
</organism>
<evidence type="ECO:0000256" key="2">
    <source>
        <dbReference type="SAM" id="SignalP"/>
    </source>
</evidence>
<feature type="compositionally biased region" description="Basic and acidic residues" evidence="1">
    <location>
        <begin position="55"/>
        <end position="72"/>
    </location>
</feature>
<protein>
    <submittedName>
        <fullName evidence="4">Uncharacterized protein</fullName>
    </submittedName>
</protein>
<reference evidence="4" key="1">
    <citation type="submission" date="2017-02" db="UniProtKB">
        <authorList>
            <consortium name="WormBaseParasite"/>
        </authorList>
    </citation>
    <scope>IDENTIFICATION</scope>
</reference>
<dbReference type="Proteomes" id="UP000038045">
    <property type="component" value="Unplaced"/>
</dbReference>